<keyword evidence="2" id="KW-0813">Transport</keyword>
<dbReference type="InterPro" id="IPR020846">
    <property type="entry name" value="MFS_dom"/>
</dbReference>
<feature type="transmembrane region" description="Helical" evidence="7">
    <location>
        <begin position="42"/>
        <end position="62"/>
    </location>
</feature>
<dbReference type="Pfam" id="PF07690">
    <property type="entry name" value="MFS_1"/>
    <property type="match status" value="1"/>
</dbReference>
<dbReference type="EMBL" id="FNOU01000003">
    <property type="protein sequence ID" value="SDX54185.1"/>
    <property type="molecule type" value="Genomic_DNA"/>
</dbReference>
<feature type="transmembrane region" description="Helical" evidence="7">
    <location>
        <begin position="343"/>
        <end position="363"/>
    </location>
</feature>
<evidence type="ECO:0000259" key="8">
    <source>
        <dbReference type="PROSITE" id="PS50850"/>
    </source>
</evidence>
<feature type="transmembrane region" description="Helical" evidence="7">
    <location>
        <begin position="167"/>
        <end position="189"/>
    </location>
</feature>
<feature type="transmembrane region" description="Helical" evidence="7">
    <location>
        <begin position="286"/>
        <end position="302"/>
    </location>
</feature>
<organism evidence="9 10">
    <name type="scientific">Eubacterium barkeri</name>
    <name type="common">Clostridium barkeri</name>
    <dbReference type="NCBI Taxonomy" id="1528"/>
    <lineage>
        <taxon>Bacteria</taxon>
        <taxon>Bacillati</taxon>
        <taxon>Bacillota</taxon>
        <taxon>Clostridia</taxon>
        <taxon>Eubacteriales</taxon>
        <taxon>Eubacteriaceae</taxon>
        <taxon>Eubacterium</taxon>
    </lineage>
</organism>
<dbReference type="PANTHER" id="PTHR43266:SF10">
    <property type="entry name" value="BACILYSIN EXPORTER BACE-RELATED"/>
    <property type="match status" value="1"/>
</dbReference>
<keyword evidence="5 7" id="KW-1133">Transmembrane helix</keyword>
<gene>
    <name evidence="9" type="ORF">SAMN04488579_103123</name>
</gene>
<sequence>MLPHWKKNITLFLLSQTISMLGSALTQYAMIWYVTLSTQSGMMMTLSTLCTFIPQLFISPFAGVWADRYNRKHLIILADGLVALSTLGLALAFMSGYRELWLLFTVAAIRSVGTGIQIPTVNALIPQMAPEDKLMRINGINGTLQTFTMLVAPAVSGALLATTTVEAAFFVDVVTAAIGISCFAALVTVPKSTFSPQNKTKVLTDLMVGVRYTFSHPFVRGMLIFYGILMFLVSPAAFLTPLLISREFANEVWYLTANELAYSAGATIGGFIISIWGGWTDRIKTIAVFTFLYSILSIALGLSPWFIIFLVAIFGIGFTVPFITTPFIVSLQEEVEESMMGRVFSMLQIVGTGALPLGMVLFGPLADAMSIRIIIIATSVVILLTIILLRNSRDIQGTRH</sequence>
<name>A0A1H3CJA4_EUBBA</name>
<dbReference type="RefSeq" id="WP_090243399.1">
    <property type="nucleotide sequence ID" value="NZ_FNOU01000003.1"/>
</dbReference>
<proteinExistence type="predicted"/>
<reference evidence="10" key="1">
    <citation type="submission" date="2016-10" db="EMBL/GenBank/DDBJ databases">
        <authorList>
            <person name="Varghese N."/>
            <person name="Submissions S."/>
        </authorList>
    </citation>
    <scope>NUCLEOTIDE SEQUENCE [LARGE SCALE GENOMIC DNA]</scope>
    <source>
        <strain evidence="10">VPI 5359</strain>
    </source>
</reference>
<evidence type="ECO:0000313" key="9">
    <source>
        <dbReference type="EMBL" id="SDX54185.1"/>
    </source>
</evidence>
<dbReference type="PANTHER" id="PTHR43266">
    <property type="entry name" value="MACROLIDE-EFFLUX PROTEIN"/>
    <property type="match status" value="1"/>
</dbReference>
<dbReference type="GO" id="GO:0022857">
    <property type="term" value="F:transmembrane transporter activity"/>
    <property type="evidence" value="ECO:0007669"/>
    <property type="project" value="InterPro"/>
</dbReference>
<evidence type="ECO:0000256" key="2">
    <source>
        <dbReference type="ARBA" id="ARBA00022448"/>
    </source>
</evidence>
<dbReference type="PROSITE" id="PS50850">
    <property type="entry name" value="MFS"/>
    <property type="match status" value="1"/>
</dbReference>
<keyword evidence="10" id="KW-1185">Reference proteome</keyword>
<evidence type="ECO:0000313" key="10">
    <source>
        <dbReference type="Proteomes" id="UP000199652"/>
    </source>
</evidence>
<evidence type="ECO:0000256" key="5">
    <source>
        <dbReference type="ARBA" id="ARBA00022989"/>
    </source>
</evidence>
<dbReference type="GO" id="GO:0005886">
    <property type="term" value="C:plasma membrane"/>
    <property type="evidence" value="ECO:0007669"/>
    <property type="project" value="UniProtKB-SubCell"/>
</dbReference>
<dbReference type="CDD" id="cd06173">
    <property type="entry name" value="MFS_MefA_like"/>
    <property type="match status" value="1"/>
</dbReference>
<dbReference type="OrthoDB" id="9775268at2"/>
<evidence type="ECO:0000256" key="4">
    <source>
        <dbReference type="ARBA" id="ARBA00022692"/>
    </source>
</evidence>
<evidence type="ECO:0000256" key="6">
    <source>
        <dbReference type="ARBA" id="ARBA00023136"/>
    </source>
</evidence>
<comment type="subcellular location">
    <subcellularLocation>
        <location evidence="1">Cell membrane</location>
        <topology evidence="1">Multi-pass membrane protein</topology>
    </subcellularLocation>
</comment>
<dbReference type="InterPro" id="IPR036259">
    <property type="entry name" value="MFS_trans_sf"/>
</dbReference>
<feature type="domain" description="Major facilitator superfamily (MFS) profile" evidence="8">
    <location>
        <begin position="1"/>
        <end position="394"/>
    </location>
</feature>
<keyword evidence="6 7" id="KW-0472">Membrane</keyword>
<dbReference type="Proteomes" id="UP000199652">
    <property type="component" value="Unassembled WGS sequence"/>
</dbReference>
<evidence type="ECO:0000256" key="1">
    <source>
        <dbReference type="ARBA" id="ARBA00004651"/>
    </source>
</evidence>
<feature type="transmembrane region" description="Helical" evidence="7">
    <location>
        <begin position="74"/>
        <end position="94"/>
    </location>
</feature>
<evidence type="ECO:0000256" key="7">
    <source>
        <dbReference type="SAM" id="Phobius"/>
    </source>
</evidence>
<feature type="transmembrane region" description="Helical" evidence="7">
    <location>
        <begin position="260"/>
        <end position="279"/>
    </location>
</feature>
<evidence type="ECO:0000256" key="3">
    <source>
        <dbReference type="ARBA" id="ARBA00022475"/>
    </source>
</evidence>
<dbReference type="STRING" id="1528.SAMN04488579_103123"/>
<accession>A0A1H3CJA4</accession>
<protein>
    <submittedName>
        <fullName evidence="9">MFS transporter, DHA3 family, macrolide efflux protein</fullName>
    </submittedName>
</protein>
<feature type="transmembrane region" description="Helical" evidence="7">
    <location>
        <begin position="223"/>
        <end position="244"/>
    </location>
</feature>
<keyword evidence="4 7" id="KW-0812">Transmembrane</keyword>
<feature type="transmembrane region" description="Helical" evidence="7">
    <location>
        <begin position="369"/>
        <end position="389"/>
    </location>
</feature>
<feature type="transmembrane region" description="Helical" evidence="7">
    <location>
        <begin position="308"/>
        <end position="331"/>
    </location>
</feature>
<dbReference type="InterPro" id="IPR011701">
    <property type="entry name" value="MFS"/>
</dbReference>
<dbReference type="AlphaFoldDB" id="A0A1H3CJA4"/>
<keyword evidence="3" id="KW-1003">Cell membrane</keyword>
<dbReference type="Gene3D" id="1.20.1250.20">
    <property type="entry name" value="MFS general substrate transporter like domains"/>
    <property type="match status" value="1"/>
</dbReference>
<dbReference type="SUPFAM" id="SSF103473">
    <property type="entry name" value="MFS general substrate transporter"/>
    <property type="match status" value="1"/>
</dbReference>